<proteinExistence type="predicted"/>
<keyword evidence="2" id="KW-1185">Reference proteome</keyword>
<dbReference type="EMBL" id="BEZZ01185213">
    <property type="protein sequence ID" value="GCC46235.1"/>
    <property type="molecule type" value="Genomic_DNA"/>
</dbReference>
<feature type="non-terminal residue" evidence="1">
    <location>
        <position position="30"/>
    </location>
</feature>
<comment type="caution">
    <text evidence="1">The sequence shown here is derived from an EMBL/GenBank/DDBJ whole genome shotgun (WGS) entry which is preliminary data.</text>
</comment>
<name>A0A401TUA0_CHIPU</name>
<evidence type="ECO:0000313" key="1">
    <source>
        <dbReference type="EMBL" id="GCC46235.1"/>
    </source>
</evidence>
<gene>
    <name evidence="1" type="ORF">chiPu_0030506</name>
</gene>
<reference evidence="1 2" key="1">
    <citation type="journal article" date="2018" name="Nat. Ecol. Evol.">
        <title>Shark genomes provide insights into elasmobranch evolution and the origin of vertebrates.</title>
        <authorList>
            <person name="Hara Y"/>
            <person name="Yamaguchi K"/>
            <person name="Onimaru K"/>
            <person name="Kadota M"/>
            <person name="Koyanagi M"/>
            <person name="Keeley SD"/>
            <person name="Tatsumi K"/>
            <person name="Tanaka K"/>
            <person name="Motone F"/>
            <person name="Kageyama Y"/>
            <person name="Nozu R"/>
            <person name="Adachi N"/>
            <person name="Nishimura O"/>
            <person name="Nakagawa R"/>
            <person name="Tanegashima C"/>
            <person name="Kiyatake I"/>
            <person name="Matsumoto R"/>
            <person name="Murakumo K"/>
            <person name="Nishida K"/>
            <person name="Terakita A"/>
            <person name="Kuratani S"/>
            <person name="Sato K"/>
            <person name="Hyodo S Kuraku.S."/>
        </authorList>
    </citation>
    <scope>NUCLEOTIDE SEQUENCE [LARGE SCALE GENOMIC DNA]</scope>
</reference>
<evidence type="ECO:0000313" key="2">
    <source>
        <dbReference type="Proteomes" id="UP000287033"/>
    </source>
</evidence>
<protein>
    <submittedName>
        <fullName evidence="1">Uncharacterized protein</fullName>
    </submittedName>
</protein>
<dbReference type="AlphaFoldDB" id="A0A401TUA0"/>
<dbReference type="Proteomes" id="UP000287033">
    <property type="component" value="Unassembled WGS sequence"/>
</dbReference>
<accession>A0A401TUA0</accession>
<sequence>MQERIMVLLLEVDNVDVLTRLIEANDALNN</sequence>
<organism evidence="1 2">
    <name type="scientific">Chiloscyllium punctatum</name>
    <name type="common">Brownbanded bambooshark</name>
    <name type="synonym">Hemiscyllium punctatum</name>
    <dbReference type="NCBI Taxonomy" id="137246"/>
    <lineage>
        <taxon>Eukaryota</taxon>
        <taxon>Metazoa</taxon>
        <taxon>Chordata</taxon>
        <taxon>Craniata</taxon>
        <taxon>Vertebrata</taxon>
        <taxon>Chondrichthyes</taxon>
        <taxon>Elasmobranchii</taxon>
        <taxon>Galeomorphii</taxon>
        <taxon>Galeoidea</taxon>
        <taxon>Orectolobiformes</taxon>
        <taxon>Hemiscylliidae</taxon>
        <taxon>Chiloscyllium</taxon>
    </lineage>
</organism>